<dbReference type="PANTHER" id="PTHR30537">
    <property type="entry name" value="HTH-TYPE TRANSCRIPTIONAL REGULATOR"/>
    <property type="match status" value="1"/>
</dbReference>
<dbReference type="SUPFAM" id="SSF53850">
    <property type="entry name" value="Periplasmic binding protein-like II"/>
    <property type="match status" value="1"/>
</dbReference>
<dbReference type="InterPro" id="IPR005119">
    <property type="entry name" value="LysR_subst-bd"/>
</dbReference>
<evidence type="ECO:0000256" key="4">
    <source>
        <dbReference type="ARBA" id="ARBA00023163"/>
    </source>
</evidence>
<protein>
    <submittedName>
        <fullName evidence="6">LysR family transcriptional regulator</fullName>
    </submittedName>
</protein>
<dbReference type="InterPro" id="IPR036390">
    <property type="entry name" value="WH_DNA-bd_sf"/>
</dbReference>
<dbReference type="EMBL" id="JAFBWN010000040">
    <property type="protein sequence ID" value="MBM2357486.1"/>
    <property type="molecule type" value="Genomic_DNA"/>
</dbReference>
<reference evidence="6" key="1">
    <citation type="submission" date="2021-01" db="EMBL/GenBank/DDBJ databases">
        <title>Diatom-associated Roseobacters Show Island Model of Population Structure.</title>
        <authorList>
            <person name="Qu L."/>
            <person name="Feng X."/>
            <person name="Chen Y."/>
            <person name="Li L."/>
            <person name="Wang X."/>
            <person name="Hu Z."/>
            <person name="Wang H."/>
            <person name="Luo H."/>
        </authorList>
    </citation>
    <scope>NUCLEOTIDE SEQUENCE</scope>
    <source>
        <strain evidence="6">SM26-45</strain>
    </source>
</reference>
<dbReference type="FunFam" id="1.10.10.10:FF:000001">
    <property type="entry name" value="LysR family transcriptional regulator"/>
    <property type="match status" value="1"/>
</dbReference>
<dbReference type="PRINTS" id="PR00039">
    <property type="entry name" value="HTHLYSR"/>
</dbReference>
<evidence type="ECO:0000256" key="2">
    <source>
        <dbReference type="ARBA" id="ARBA00023015"/>
    </source>
</evidence>
<comment type="caution">
    <text evidence="6">The sequence shown here is derived from an EMBL/GenBank/DDBJ whole genome shotgun (WGS) entry which is preliminary data.</text>
</comment>
<dbReference type="InterPro" id="IPR000847">
    <property type="entry name" value="LysR_HTH_N"/>
</dbReference>
<gene>
    <name evidence="6" type="ORF">JQX14_23325</name>
</gene>
<keyword evidence="4" id="KW-0804">Transcription</keyword>
<dbReference type="PANTHER" id="PTHR30537:SF74">
    <property type="entry name" value="HTH-TYPE TRANSCRIPTIONAL REGULATOR TRPI"/>
    <property type="match status" value="1"/>
</dbReference>
<dbReference type="PROSITE" id="PS50931">
    <property type="entry name" value="HTH_LYSR"/>
    <property type="match status" value="1"/>
</dbReference>
<dbReference type="SUPFAM" id="SSF46785">
    <property type="entry name" value="Winged helix' DNA-binding domain"/>
    <property type="match status" value="1"/>
</dbReference>
<evidence type="ECO:0000313" key="6">
    <source>
        <dbReference type="EMBL" id="MBM2357486.1"/>
    </source>
</evidence>
<evidence type="ECO:0000313" key="7">
    <source>
        <dbReference type="Proteomes" id="UP000809337"/>
    </source>
</evidence>
<evidence type="ECO:0000256" key="3">
    <source>
        <dbReference type="ARBA" id="ARBA00023125"/>
    </source>
</evidence>
<evidence type="ECO:0000259" key="5">
    <source>
        <dbReference type="PROSITE" id="PS50931"/>
    </source>
</evidence>
<keyword evidence="2" id="KW-0805">Transcription regulation</keyword>
<proteinExistence type="inferred from homology"/>
<comment type="similarity">
    <text evidence="1">Belongs to the LysR transcriptional regulatory family.</text>
</comment>
<dbReference type="GO" id="GO:0043565">
    <property type="term" value="F:sequence-specific DNA binding"/>
    <property type="evidence" value="ECO:0007669"/>
    <property type="project" value="TreeGrafter"/>
</dbReference>
<dbReference type="Gene3D" id="3.40.190.10">
    <property type="entry name" value="Periplasmic binding protein-like II"/>
    <property type="match status" value="2"/>
</dbReference>
<feature type="domain" description="HTH lysR-type" evidence="5">
    <location>
        <begin position="45"/>
        <end position="95"/>
    </location>
</feature>
<dbReference type="Proteomes" id="UP000809337">
    <property type="component" value="Unassembled WGS sequence"/>
</dbReference>
<dbReference type="InterPro" id="IPR058163">
    <property type="entry name" value="LysR-type_TF_proteobact-type"/>
</dbReference>
<evidence type="ECO:0000256" key="1">
    <source>
        <dbReference type="ARBA" id="ARBA00009437"/>
    </source>
</evidence>
<dbReference type="AlphaFoldDB" id="A0A9Q2NMQ9"/>
<dbReference type="InterPro" id="IPR036388">
    <property type="entry name" value="WH-like_DNA-bd_sf"/>
</dbReference>
<dbReference type="Pfam" id="PF03466">
    <property type="entry name" value="LysR_substrate"/>
    <property type="match status" value="1"/>
</dbReference>
<organism evidence="6 7">
    <name type="scientific">Pseudosulfitobacter pseudonitzschiae</name>
    <dbReference type="NCBI Taxonomy" id="1402135"/>
    <lineage>
        <taxon>Bacteria</taxon>
        <taxon>Pseudomonadati</taxon>
        <taxon>Pseudomonadota</taxon>
        <taxon>Alphaproteobacteria</taxon>
        <taxon>Rhodobacterales</taxon>
        <taxon>Roseobacteraceae</taxon>
        <taxon>Pseudosulfitobacter</taxon>
    </lineage>
</organism>
<sequence>MIRGAFVSSPASTIEALLVACIAISEVFLVHKLREFVSSANYLFTFEAAARRGNFTAAASELNVSQPAVSKAIRQLEEGLGFKLFRRNHYHLELTAEGKRLYDEVEKSLDNLHYVVASMRQTPKEDTVRATFSASFLQLWLLPRLTEFYDLHPNVKLSLEESTYDDFDLFTNEVDVSARLGVGDWTDVECWKLVPELIFPVAHPSYIASSGGEIGLEEIPRHRLLHFAERNRVRYGWKDWLFANGIAMSKESQSVNFSDALSSLGAAALGHGLALGWAHLVLDHFLRGDLQHVSNAKLSSGKHVYLVSSKKRPLSGGGKAFVDWLLRRMREDIARHPAFFDTTTKEVQGVRGEAFRAQAGDSRW</sequence>
<dbReference type="RefSeq" id="WP_231036260.1">
    <property type="nucleotide sequence ID" value="NZ_JAJNGX010000040.1"/>
</dbReference>
<dbReference type="Gene3D" id="1.10.10.10">
    <property type="entry name" value="Winged helix-like DNA-binding domain superfamily/Winged helix DNA-binding domain"/>
    <property type="match status" value="1"/>
</dbReference>
<accession>A0A9Q2NMQ9</accession>
<keyword evidence="3" id="KW-0238">DNA-binding</keyword>
<name>A0A9Q2NMQ9_9RHOB</name>
<dbReference type="GO" id="GO:0006351">
    <property type="term" value="P:DNA-templated transcription"/>
    <property type="evidence" value="ECO:0007669"/>
    <property type="project" value="TreeGrafter"/>
</dbReference>
<dbReference type="GO" id="GO:0003700">
    <property type="term" value="F:DNA-binding transcription factor activity"/>
    <property type="evidence" value="ECO:0007669"/>
    <property type="project" value="InterPro"/>
</dbReference>
<dbReference type="Pfam" id="PF00126">
    <property type="entry name" value="HTH_1"/>
    <property type="match status" value="1"/>
</dbReference>